<evidence type="ECO:0000256" key="2">
    <source>
        <dbReference type="SAM" id="SignalP"/>
    </source>
</evidence>
<feature type="signal peptide" evidence="2">
    <location>
        <begin position="1"/>
        <end position="20"/>
    </location>
</feature>
<evidence type="ECO:0000256" key="1">
    <source>
        <dbReference type="SAM" id="MobiDB-lite"/>
    </source>
</evidence>
<evidence type="ECO:0000313" key="4">
    <source>
        <dbReference type="Proteomes" id="UP000185568"/>
    </source>
</evidence>
<gene>
    <name evidence="3" type="ORF">BTO30_01570</name>
</gene>
<evidence type="ECO:0008006" key="5">
    <source>
        <dbReference type="Google" id="ProtNLM"/>
    </source>
</evidence>
<dbReference type="AlphaFoldDB" id="A0A1Q8Q9W4"/>
<dbReference type="STRING" id="1714264.BTO30_01570"/>
<name>A0A1Q8Q9W4_9BACI</name>
<keyword evidence="4" id="KW-1185">Reference proteome</keyword>
<dbReference type="Proteomes" id="UP000185568">
    <property type="component" value="Unassembled WGS sequence"/>
</dbReference>
<dbReference type="PROSITE" id="PS51257">
    <property type="entry name" value="PROKAR_LIPOPROTEIN"/>
    <property type="match status" value="1"/>
</dbReference>
<proteinExistence type="predicted"/>
<comment type="caution">
    <text evidence="3">The sequence shown here is derived from an EMBL/GenBank/DDBJ whole genome shotgun (WGS) entry which is preliminary data.</text>
</comment>
<keyword evidence="2" id="KW-0732">Signal</keyword>
<protein>
    <recommendedName>
        <fullName evidence="5">Lipoprotein</fullName>
    </recommendedName>
</protein>
<feature type="region of interest" description="Disordered" evidence="1">
    <location>
        <begin position="21"/>
        <end position="41"/>
    </location>
</feature>
<sequence>MKAKLLTGALTSFLFVAGCASDEETPEETQQETAPDVEQNEDLTKAVKDEDGVMDGQVYEQDGSAIGTLLLDKEVKDADAKALAEKYAEEIKQEYPELPVNVQAVRNGKNVANIQLEK</sequence>
<dbReference type="RefSeq" id="WP_075396947.1">
    <property type="nucleotide sequence ID" value="NZ_MSDU01000003.1"/>
</dbReference>
<dbReference type="OrthoDB" id="2974191at2"/>
<accession>A0A1Q8Q9W4</accession>
<reference evidence="3 4" key="1">
    <citation type="submission" date="2016-12" db="EMBL/GenBank/DDBJ databases">
        <title>Domibacillus antri genome sequencing.</title>
        <authorList>
            <person name="Verma A."/>
            <person name="Krishnamurthi S."/>
        </authorList>
    </citation>
    <scope>NUCLEOTIDE SEQUENCE [LARGE SCALE GENOMIC DNA]</scope>
    <source>
        <strain evidence="3 4">XD80</strain>
    </source>
</reference>
<dbReference type="EMBL" id="MSDU01000003">
    <property type="protein sequence ID" value="OLN24128.1"/>
    <property type="molecule type" value="Genomic_DNA"/>
</dbReference>
<evidence type="ECO:0000313" key="3">
    <source>
        <dbReference type="EMBL" id="OLN24128.1"/>
    </source>
</evidence>
<feature type="chain" id="PRO_5039113732" description="Lipoprotein" evidence="2">
    <location>
        <begin position="21"/>
        <end position="118"/>
    </location>
</feature>
<organism evidence="3 4">
    <name type="scientific">Domibacillus antri</name>
    <dbReference type="NCBI Taxonomy" id="1714264"/>
    <lineage>
        <taxon>Bacteria</taxon>
        <taxon>Bacillati</taxon>
        <taxon>Bacillota</taxon>
        <taxon>Bacilli</taxon>
        <taxon>Bacillales</taxon>
        <taxon>Bacillaceae</taxon>
        <taxon>Domibacillus</taxon>
    </lineage>
</organism>
<feature type="compositionally biased region" description="Acidic residues" evidence="1">
    <location>
        <begin position="21"/>
        <end position="30"/>
    </location>
</feature>